<keyword evidence="2 6" id="KW-0812">Transmembrane</keyword>
<name>A0A7C8J978_ORBOL</name>
<evidence type="ECO:0000256" key="2">
    <source>
        <dbReference type="ARBA" id="ARBA00022692"/>
    </source>
</evidence>
<comment type="similarity">
    <text evidence="5">Belongs to the ATG33 family.</text>
</comment>
<evidence type="ECO:0000256" key="3">
    <source>
        <dbReference type="ARBA" id="ARBA00022989"/>
    </source>
</evidence>
<comment type="caution">
    <text evidence="7">The sequence shown here is derived from an EMBL/GenBank/DDBJ whole genome shotgun (WGS) entry which is preliminary data.</text>
</comment>
<accession>A0A7C8J978</accession>
<protein>
    <recommendedName>
        <fullName evidence="9">DUF1772 domain-containing protein</fullName>
    </recommendedName>
</protein>
<dbReference type="InterPro" id="IPR051668">
    <property type="entry name" value="ATG33"/>
</dbReference>
<feature type="transmembrane region" description="Helical" evidence="6">
    <location>
        <begin position="152"/>
        <end position="173"/>
    </location>
</feature>
<gene>
    <name evidence="7" type="ORF">TWF102_003736</name>
</gene>
<evidence type="ECO:0000313" key="7">
    <source>
        <dbReference type="EMBL" id="KAF3103551.1"/>
    </source>
</evidence>
<dbReference type="GO" id="GO:0016236">
    <property type="term" value="P:macroautophagy"/>
    <property type="evidence" value="ECO:0007669"/>
    <property type="project" value="TreeGrafter"/>
</dbReference>
<dbReference type="EMBL" id="WIQW01000018">
    <property type="protein sequence ID" value="KAF3103551.1"/>
    <property type="molecule type" value="Genomic_DNA"/>
</dbReference>
<dbReference type="GO" id="GO:0005741">
    <property type="term" value="C:mitochondrial outer membrane"/>
    <property type="evidence" value="ECO:0007669"/>
    <property type="project" value="TreeGrafter"/>
</dbReference>
<proteinExistence type="inferred from homology"/>
<sequence length="176" mass="18781">MSLPAYTASTILPSMCRPVVAATKFIGVGSLGLLTGVSFGASFATIKSLLTLPSAPAAHRSFTHLTTTLSTLTTPLTYLTTVSFLTAYLFSPSYKRHPYLLITAMLPVLSSGYASIVLSPKTNRMEKLIEDNGEKGVNGEELRDGMLDWERAYWGVVAGRGLGFLMAVVGIWGDGA</sequence>
<evidence type="ECO:0000256" key="4">
    <source>
        <dbReference type="ARBA" id="ARBA00023136"/>
    </source>
</evidence>
<keyword evidence="4 6" id="KW-0472">Membrane</keyword>
<feature type="transmembrane region" description="Helical" evidence="6">
    <location>
        <begin position="31"/>
        <end position="50"/>
    </location>
</feature>
<feature type="transmembrane region" description="Helical" evidence="6">
    <location>
        <begin position="71"/>
        <end position="91"/>
    </location>
</feature>
<dbReference type="Proteomes" id="UP000475325">
    <property type="component" value="Unassembled WGS sequence"/>
</dbReference>
<dbReference type="PANTHER" id="PTHR37278:SF1">
    <property type="entry name" value="AUTOPHAGY-RELATED PROTEIN 33-RELATED"/>
    <property type="match status" value="1"/>
</dbReference>
<organism evidence="7 8">
    <name type="scientific">Orbilia oligospora</name>
    <name type="common">Nematode-trapping fungus</name>
    <name type="synonym">Arthrobotrys oligospora</name>
    <dbReference type="NCBI Taxonomy" id="2813651"/>
    <lineage>
        <taxon>Eukaryota</taxon>
        <taxon>Fungi</taxon>
        <taxon>Dikarya</taxon>
        <taxon>Ascomycota</taxon>
        <taxon>Pezizomycotina</taxon>
        <taxon>Orbiliomycetes</taxon>
        <taxon>Orbiliales</taxon>
        <taxon>Orbiliaceae</taxon>
        <taxon>Orbilia</taxon>
    </lineage>
</organism>
<comment type="subcellular location">
    <subcellularLocation>
        <location evidence="1">Membrane</location>
        <topology evidence="1">Multi-pass membrane protein</topology>
    </subcellularLocation>
</comment>
<evidence type="ECO:0000256" key="5">
    <source>
        <dbReference type="ARBA" id="ARBA00038013"/>
    </source>
</evidence>
<reference evidence="7 8" key="1">
    <citation type="submission" date="2019-06" db="EMBL/GenBank/DDBJ databases">
        <authorList>
            <person name="Palmer J.M."/>
        </authorList>
    </citation>
    <scope>NUCLEOTIDE SEQUENCE [LARGE SCALE GENOMIC DNA]</scope>
    <source>
        <strain evidence="7 8">TWF102</strain>
    </source>
</reference>
<evidence type="ECO:0000256" key="1">
    <source>
        <dbReference type="ARBA" id="ARBA00004141"/>
    </source>
</evidence>
<evidence type="ECO:0000256" key="6">
    <source>
        <dbReference type="SAM" id="Phobius"/>
    </source>
</evidence>
<dbReference type="GO" id="GO:0000422">
    <property type="term" value="P:autophagy of mitochondrion"/>
    <property type="evidence" value="ECO:0007669"/>
    <property type="project" value="TreeGrafter"/>
</dbReference>
<evidence type="ECO:0000313" key="8">
    <source>
        <dbReference type="Proteomes" id="UP000475325"/>
    </source>
</evidence>
<dbReference type="AlphaFoldDB" id="A0A7C8J978"/>
<evidence type="ECO:0008006" key="9">
    <source>
        <dbReference type="Google" id="ProtNLM"/>
    </source>
</evidence>
<dbReference type="PANTHER" id="PTHR37278">
    <property type="entry name" value="AUTOPHAGY-RELATED PROTEIN 33-RELATED"/>
    <property type="match status" value="1"/>
</dbReference>
<feature type="transmembrane region" description="Helical" evidence="6">
    <location>
        <begin position="97"/>
        <end position="118"/>
    </location>
</feature>
<keyword evidence="3 6" id="KW-1133">Transmembrane helix</keyword>